<dbReference type="InterPro" id="IPR036070">
    <property type="entry name" value="Nop_dom_sf"/>
</dbReference>
<reference evidence="9" key="1">
    <citation type="journal article" date="2009" name="Science">
        <title>The B73 maize genome: complexity, diversity, and dynamics.</title>
        <authorList>
            <person name="Schnable P.S."/>
            <person name="Ware D."/>
            <person name="Fulton R.S."/>
            <person name="Stein J.C."/>
            <person name="Wei F."/>
            <person name="Pasternak S."/>
            <person name="Liang C."/>
            <person name="Zhang J."/>
            <person name="Fulton L."/>
            <person name="Graves T.A."/>
            <person name="Minx P."/>
            <person name="Reily A.D."/>
            <person name="Courtney L."/>
            <person name="Kruchowski S.S."/>
            <person name="Tomlinson C."/>
            <person name="Strong C."/>
            <person name="Delehaunty K."/>
            <person name="Fronick C."/>
            <person name="Courtney B."/>
            <person name="Rock S.M."/>
            <person name="Belter E."/>
            <person name="Du F."/>
            <person name="Kim K."/>
            <person name="Abbott R.M."/>
            <person name="Cotton M."/>
            <person name="Levy A."/>
            <person name="Marchetto P."/>
            <person name="Ochoa K."/>
            <person name="Jackson S.M."/>
            <person name="Gillam B."/>
            <person name="Chen W."/>
            <person name="Yan L."/>
            <person name="Higginbotham J."/>
            <person name="Cardenas M."/>
            <person name="Waligorski J."/>
            <person name="Applebaum E."/>
            <person name="Phelps L."/>
            <person name="Falcone J."/>
            <person name="Kanchi K."/>
            <person name="Thane T."/>
            <person name="Scimone A."/>
            <person name="Thane N."/>
            <person name="Henke J."/>
            <person name="Wang T."/>
            <person name="Ruppert J."/>
            <person name="Shah N."/>
            <person name="Rotter K."/>
            <person name="Hodges J."/>
            <person name="Ingenthron E."/>
            <person name="Cordes M."/>
            <person name="Kohlberg S."/>
            <person name="Sgro J."/>
            <person name="Delgado B."/>
            <person name="Mead K."/>
            <person name="Chinwalla A."/>
            <person name="Leonard S."/>
            <person name="Crouse K."/>
            <person name="Collura K."/>
            <person name="Kudrna D."/>
            <person name="Currie J."/>
            <person name="He R."/>
            <person name="Angelova A."/>
            <person name="Rajasekar S."/>
            <person name="Mueller T."/>
            <person name="Lomeli R."/>
            <person name="Scara G."/>
            <person name="Ko A."/>
            <person name="Delaney K."/>
            <person name="Wissotski M."/>
            <person name="Lopez G."/>
            <person name="Campos D."/>
            <person name="Braidotti M."/>
            <person name="Ashley E."/>
            <person name="Golser W."/>
            <person name="Kim H."/>
            <person name="Lee S."/>
            <person name="Lin J."/>
            <person name="Dujmic Z."/>
            <person name="Kim W."/>
            <person name="Talag J."/>
            <person name="Zuccolo A."/>
            <person name="Fan C."/>
            <person name="Sebastian A."/>
            <person name="Kramer M."/>
            <person name="Spiegel L."/>
            <person name="Nascimento L."/>
            <person name="Zutavern T."/>
            <person name="Miller B."/>
            <person name="Ambroise C."/>
            <person name="Muller S."/>
            <person name="Spooner W."/>
            <person name="Narechania A."/>
            <person name="Ren L."/>
            <person name="Wei S."/>
            <person name="Kumari S."/>
            <person name="Faga B."/>
            <person name="Levy M.J."/>
            <person name="McMahan L."/>
            <person name="Van Buren P."/>
            <person name="Vaughn M.W."/>
            <person name="Ying K."/>
            <person name="Yeh C.-T."/>
            <person name="Emrich S.J."/>
            <person name="Jia Y."/>
            <person name="Kalyanaraman A."/>
            <person name="Hsia A.-P."/>
            <person name="Barbazuk W.B."/>
            <person name="Baucom R.S."/>
            <person name="Brutnell T.P."/>
            <person name="Carpita N.C."/>
            <person name="Chaparro C."/>
            <person name="Chia J.-M."/>
            <person name="Deragon J.-M."/>
            <person name="Estill J.C."/>
            <person name="Fu Y."/>
            <person name="Jeddeloh J.A."/>
            <person name="Han Y."/>
            <person name="Lee H."/>
            <person name="Li P."/>
            <person name="Lisch D.R."/>
            <person name="Liu S."/>
            <person name="Liu Z."/>
            <person name="Nagel D.H."/>
            <person name="McCann M.C."/>
            <person name="SanMiguel P."/>
            <person name="Myers A.M."/>
            <person name="Nettleton D."/>
            <person name="Nguyen J."/>
            <person name="Penning B.W."/>
            <person name="Ponnala L."/>
            <person name="Schneider K.L."/>
            <person name="Schwartz D.C."/>
            <person name="Sharma A."/>
            <person name="Soderlund C."/>
            <person name="Springer N.M."/>
            <person name="Sun Q."/>
            <person name="Wang H."/>
            <person name="Waterman M."/>
            <person name="Westerman R."/>
            <person name="Wolfgruber T.K."/>
            <person name="Yang L."/>
            <person name="Yu Y."/>
            <person name="Zhang L."/>
            <person name="Zhou S."/>
            <person name="Zhu Q."/>
            <person name="Bennetzen J.L."/>
            <person name="Dawe R.K."/>
            <person name="Jiang J."/>
            <person name="Jiang N."/>
            <person name="Presting G.G."/>
            <person name="Wessler S.R."/>
            <person name="Aluru S."/>
            <person name="Martienssen R.A."/>
            <person name="Clifton S.W."/>
            <person name="McCombie W.R."/>
            <person name="Wing R.A."/>
            <person name="Wilson R.K."/>
        </authorList>
    </citation>
    <scope>NUCLEOTIDE SEQUENCE [LARGE SCALE GENOMIC DNA]</scope>
    <source>
        <strain evidence="9">cv. B73</strain>
    </source>
</reference>
<reference evidence="8" key="3">
    <citation type="submission" date="2021-05" db="UniProtKB">
        <authorList>
            <consortium name="EnsemblPlants"/>
        </authorList>
    </citation>
    <scope>IDENTIFICATION</scope>
    <source>
        <strain evidence="8">cv. B73</strain>
    </source>
</reference>
<evidence type="ECO:0000313" key="9">
    <source>
        <dbReference type="Proteomes" id="UP000007305"/>
    </source>
</evidence>
<dbReference type="InterPro" id="IPR012974">
    <property type="entry name" value="NOP58/56_N"/>
</dbReference>
<keyword evidence="10" id="KW-1267">Proteomics identification</keyword>
<dbReference type="Pfam" id="PF01798">
    <property type="entry name" value="Nop"/>
    <property type="match status" value="1"/>
</dbReference>
<dbReference type="PANTHER" id="PTHR10894:SF38">
    <property type="entry name" value="NUCLEOLAR PROTEIN 5-1-RELATED"/>
    <property type="match status" value="1"/>
</dbReference>
<dbReference type="FunFam" id="1.10.287.4070:FF:000001">
    <property type="entry name" value="Probable Nucleolar protein 58"/>
    <property type="match status" value="1"/>
</dbReference>
<dbReference type="InterPro" id="IPR002687">
    <property type="entry name" value="Nop_dom"/>
</dbReference>
<evidence type="ECO:0000256" key="1">
    <source>
        <dbReference type="ARBA" id="ARBA00004604"/>
    </source>
</evidence>
<dbReference type="SUPFAM" id="SSF89124">
    <property type="entry name" value="Nop domain"/>
    <property type="match status" value="1"/>
</dbReference>
<reference evidence="8" key="2">
    <citation type="submission" date="2019-07" db="EMBL/GenBank/DDBJ databases">
        <authorList>
            <person name="Seetharam A."/>
            <person name="Woodhouse M."/>
            <person name="Cannon E."/>
        </authorList>
    </citation>
    <scope>NUCLEOTIDE SEQUENCE [LARGE SCALE GENOMIC DNA]</scope>
    <source>
        <strain evidence="8">cv. B73</strain>
    </source>
</reference>
<keyword evidence="6" id="KW-0732">Signal</keyword>
<feature type="domain" description="NOSIC" evidence="7">
    <location>
        <begin position="171"/>
        <end position="223"/>
    </location>
</feature>
<dbReference type="PANTHER" id="PTHR10894">
    <property type="entry name" value="NUCLEOLAR PROTEIN 5 NUCLEOLAR PROTEIN NOP5 NOP58"/>
    <property type="match status" value="1"/>
</dbReference>
<evidence type="ECO:0000256" key="5">
    <source>
        <dbReference type="SAM" id="MobiDB-lite"/>
    </source>
</evidence>
<comment type="subcellular location">
    <subcellularLocation>
        <location evidence="1">Nucleus</location>
        <location evidence="1">Nucleolus</location>
    </subcellularLocation>
</comment>
<dbReference type="GO" id="GO:0042254">
    <property type="term" value="P:ribosome biogenesis"/>
    <property type="evidence" value="ECO:0007669"/>
    <property type="project" value="UniProtKB-KW"/>
</dbReference>
<feature type="region of interest" description="Disordered" evidence="5">
    <location>
        <begin position="412"/>
        <end position="511"/>
    </location>
</feature>
<accession>A0A804QVV4</accession>
<dbReference type="Proteomes" id="UP000007305">
    <property type="component" value="Chromosome 8"/>
</dbReference>
<evidence type="ECO:0007829" key="10">
    <source>
        <dbReference type="PeptideAtlas" id="A0A804QVV4"/>
    </source>
</evidence>
<dbReference type="GO" id="GO:0032040">
    <property type="term" value="C:small-subunit processome"/>
    <property type="evidence" value="ECO:0000318"/>
    <property type="project" value="GO_Central"/>
</dbReference>
<keyword evidence="4" id="KW-0539">Nucleus</keyword>
<proteinExistence type="evidence at protein level"/>
<dbReference type="AlphaFoldDB" id="A0A804QVV4"/>
<dbReference type="GO" id="GO:0030515">
    <property type="term" value="F:snoRNA binding"/>
    <property type="evidence" value="ECO:0000318"/>
    <property type="project" value="GO_Central"/>
</dbReference>
<evidence type="ECO:0000313" key="8">
    <source>
        <dbReference type="EnsemblPlants" id="Zm00001eb364220_P001"/>
    </source>
</evidence>
<keyword evidence="9" id="KW-1185">Reference proteome</keyword>
<evidence type="ECO:0000259" key="7">
    <source>
        <dbReference type="SMART" id="SM00931"/>
    </source>
</evidence>
<dbReference type="InterPro" id="IPR012976">
    <property type="entry name" value="NOSIC"/>
</dbReference>
<sequence length="511" mass="56845">MLQSQLTLLVLLETPAGFALFKVLDEGKLDKVEDLWKEFTTSDSARKVVELKAFNKFENTSDALSAATLIIDSKPSKGLHKFLQKHCQGETLAVADSKLGNAIKEKLKIDCLHNSVVMELMRGLRNQLTELITGFGAQDLGPMSLGLSHSLSRYKLKFSPEKACLISVDTMIIQAIGLLDDLDKDLNTFAMRVREWYGWHFPELTKIVSDNIQYAKVVKMMGNRANAVNLDFSEILSDEELETQLKEAAVISMGTEVSELDLLNIRELCDQVLALSEYRAQLYDALGDGEDNSIGTESLLKLETRLQVLEGRELGKSAGSTKGKPKIEVYEKDRKNGARALTTPAKMIARAEDAEKRNRQLHVDLTTAQARATALESREVIVVEALKQAKDEHVQKLMEAYLVTHNQRRALRIQEPASSNPVQPRRVEDPQILEDPPPELFEPLTMKKIPAPSLEVKEEAASTPPAPPPSEELQEPVPLEEEFDPVLPSQSPPEEVINISSLLTHPGEISD</sequence>
<protein>
    <recommendedName>
        <fullName evidence="7">NOSIC domain-containing protein</fullName>
    </recommendedName>
</protein>
<evidence type="ECO:0000256" key="3">
    <source>
        <dbReference type="ARBA" id="ARBA00022517"/>
    </source>
</evidence>
<feature type="compositionally biased region" description="Acidic residues" evidence="5">
    <location>
        <begin position="472"/>
        <end position="484"/>
    </location>
</feature>
<feature type="chain" id="PRO_5033032859" description="NOSIC domain-containing protein" evidence="6">
    <location>
        <begin position="20"/>
        <end position="511"/>
    </location>
</feature>
<keyword evidence="3" id="KW-0690">Ribosome biogenesis</keyword>
<name>A0A804QVV4_MAIZE</name>
<dbReference type="Gramene" id="Zm00001eb364220_T001">
    <property type="protein sequence ID" value="Zm00001eb364220_P001"/>
    <property type="gene ID" value="Zm00001eb364220"/>
</dbReference>
<evidence type="ECO:0000256" key="4">
    <source>
        <dbReference type="ARBA" id="ARBA00023242"/>
    </source>
</evidence>
<feature type="signal peptide" evidence="6">
    <location>
        <begin position="1"/>
        <end position="19"/>
    </location>
</feature>
<organism evidence="8 9">
    <name type="scientific">Zea mays</name>
    <name type="common">Maize</name>
    <dbReference type="NCBI Taxonomy" id="4577"/>
    <lineage>
        <taxon>Eukaryota</taxon>
        <taxon>Viridiplantae</taxon>
        <taxon>Streptophyta</taxon>
        <taxon>Embryophyta</taxon>
        <taxon>Tracheophyta</taxon>
        <taxon>Spermatophyta</taxon>
        <taxon>Magnoliopsida</taxon>
        <taxon>Liliopsida</taxon>
        <taxon>Poales</taxon>
        <taxon>Poaceae</taxon>
        <taxon>PACMAD clade</taxon>
        <taxon>Panicoideae</taxon>
        <taxon>Andropogonodae</taxon>
        <taxon>Andropogoneae</taxon>
        <taxon>Tripsacinae</taxon>
        <taxon>Zea</taxon>
    </lineage>
</organism>
<dbReference type="Pfam" id="PF08156">
    <property type="entry name" value="NOP5NT"/>
    <property type="match status" value="1"/>
</dbReference>
<comment type="similarity">
    <text evidence="2">Belongs to the NOP5/NOP56 family.</text>
</comment>
<dbReference type="SMART" id="SM00931">
    <property type="entry name" value="NOSIC"/>
    <property type="match status" value="1"/>
</dbReference>
<dbReference type="Gene3D" id="1.10.287.4070">
    <property type="match status" value="1"/>
</dbReference>
<dbReference type="GO" id="GO:0031428">
    <property type="term" value="C:box C/D methylation guide snoRNP complex"/>
    <property type="evidence" value="ECO:0000318"/>
    <property type="project" value="GO_Central"/>
</dbReference>
<dbReference type="InParanoid" id="A0A804QVV4"/>
<evidence type="ECO:0000256" key="6">
    <source>
        <dbReference type="SAM" id="SignalP"/>
    </source>
</evidence>
<evidence type="ECO:0000256" key="2">
    <source>
        <dbReference type="ARBA" id="ARBA00009211"/>
    </source>
</evidence>
<dbReference type="InterPro" id="IPR045056">
    <property type="entry name" value="Nop56/Nop58"/>
</dbReference>
<dbReference type="EnsemblPlants" id="Zm00001eb364220_T001">
    <property type="protein sequence ID" value="Zm00001eb364220_P001"/>
    <property type="gene ID" value="Zm00001eb364220"/>
</dbReference>